<sequence>MSSPPPPSSRSSSTSTRRRRLRLAAEAFSRASLEIVVDDDDDGVSSSSTSATTASRRRRRQNHRLRAYYRDSSGRARAKMRVRLIVIGEKNDGDGDDEEEEEEGGGGGGGLDALLGCGCVRPAPEGMEGSGGRDDDGGDKDDEDEDEDEDEFSPRIADATLAFECTADDGDKGSSSSSSFSSSSSSSSGWTLEGVSVLRSVVERRINDDDAATAGTVTGIIFDVEVAVRGNGLANTTIGGGGREEGGRPEEGELFLRAVLFRRMDERRRGGAGGRERPSILPGGTIAARILGSEFVGGRAPPPPPPNVVVVDDNARRGATLAMRTPPLRVHATLVRPLRLRVREACGARGASGSTLVEVTVEHPTEHHDEDVTVTGVSFHPGQSRLWVGEEEDYFDGGDGDSGVDDGANDGGDGGRVDGPSLRGAGTSTSSYASSLSRGRKDDRRRRADVEGKSMQGGELSVIDMSRRVRWGYAPGSAPDLPLVLGPHEAFATVMQIDAGEDVRSRAFLSPISVNATIGDGGERIMVAADARWTSSRVGVENSDAFRVDMSLRGGLATACRVGAPLVVSLRVLNLSMEPRDLMLLMAKDGEGRESGLRWERPAAEGRRIRRTGRVDGGGGIRKLLHQNLKDPSRAKESHRFNTAVVSEVNGYTFGVWGLSGDDDGTTRHHRDHELLAVDAALLLGEVKEKGHSTCQI</sequence>
<comment type="caution">
    <text evidence="2">The sequence shown here is derived from an EMBL/GenBank/DDBJ whole genome shotgun (WGS) entry which is preliminary data.</text>
</comment>
<accession>A0ABD3PSQ8</accession>
<feature type="compositionally biased region" description="Low complexity" evidence="1">
    <location>
        <begin position="45"/>
        <end position="54"/>
    </location>
</feature>
<protein>
    <submittedName>
        <fullName evidence="2">Uncharacterized protein</fullName>
    </submittedName>
</protein>
<feature type="compositionally biased region" description="Acidic residues" evidence="1">
    <location>
        <begin position="136"/>
        <end position="151"/>
    </location>
</feature>
<feature type="compositionally biased region" description="Basic residues" evidence="1">
    <location>
        <begin position="55"/>
        <end position="67"/>
    </location>
</feature>
<dbReference type="AlphaFoldDB" id="A0ABD3PSQ8"/>
<feature type="region of interest" description="Disordered" evidence="1">
    <location>
        <begin position="1"/>
        <end position="20"/>
    </location>
</feature>
<feature type="compositionally biased region" description="Acidic residues" evidence="1">
    <location>
        <begin position="94"/>
        <end position="104"/>
    </location>
</feature>
<feature type="region of interest" description="Disordered" evidence="1">
    <location>
        <begin position="88"/>
        <end position="192"/>
    </location>
</feature>
<feature type="compositionally biased region" description="Basic and acidic residues" evidence="1">
    <location>
        <begin position="439"/>
        <end position="452"/>
    </location>
</feature>
<feature type="compositionally biased region" description="Acidic residues" evidence="1">
    <location>
        <begin position="392"/>
        <end position="408"/>
    </location>
</feature>
<keyword evidence="3" id="KW-1185">Reference proteome</keyword>
<feature type="compositionally biased region" description="Low complexity" evidence="1">
    <location>
        <begin position="423"/>
        <end position="437"/>
    </location>
</feature>
<feature type="region of interest" description="Disordered" evidence="1">
    <location>
        <begin position="392"/>
        <end position="455"/>
    </location>
</feature>
<feature type="region of interest" description="Disordered" evidence="1">
    <location>
        <begin position="34"/>
        <end position="75"/>
    </location>
</feature>
<evidence type="ECO:0000313" key="2">
    <source>
        <dbReference type="EMBL" id="KAL3791053.1"/>
    </source>
</evidence>
<reference evidence="2 3" key="1">
    <citation type="submission" date="2024-10" db="EMBL/GenBank/DDBJ databases">
        <title>Updated reference genomes for cyclostephanoid diatoms.</title>
        <authorList>
            <person name="Roberts W.R."/>
            <person name="Alverson A.J."/>
        </authorList>
    </citation>
    <scope>NUCLEOTIDE SEQUENCE [LARGE SCALE GENOMIC DNA]</scope>
    <source>
        <strain evidence="2 3">AJA276-08</strain>
    </source>
</reference>
<name>A0ABD3PSQ8_9STRA</name>
<evidence type="ECO:0000313" key="3">
    <source>
        <dbReference type="Proteomes" id="UP001530315"/>
    </source>
</evidence>
<dbReference type="EMBL" id="JALLAZ020000608">
    <property type="protein sequence ID" value="KAL3791053.1"/>
    <property type="molecule type" value="Genomic_DNA"/>
</dbReference>
<evidence type="ECO:0000256" key="1">
    <source>
        <dbReference type="SAM" id="MobiDB-lite"/>
    </source>
</evidence>
<proteinExistence type="predicted"/>
<dbReference type="Proteomes" id="UP001530315">
    <property type="component" value="Unassembled WGS sequence"/>
</dbReference>
<feature type="compositionally biased region" description="Low complexity" evidence="1">
    <location>
        <begin position="174"/>
        <end position="188"/>
    </location>
</feature>
<gene>
    <name evidence="2" type="ORF">ACHAW5_002830</name>
</gene>
<organism evidence="2 3">
    <name type="scientific">Stephanodiscus triporus</name>
    <dbReference type="NCBI Taxonomy" id="2934178"/>
    <lineage>
        <taxon>Eukaryota</taxon>
        <taxon>Sar</taxon>
        <taxon>Stramenopiles</taxon>
        <taxon>Ochrophyta</taxon>
        <taxon>Bacillariophyta</taxon>
        <taxon>Coscinodiscophyceae</taxon>
        <taxon>Thalassiosirophycidae</taxon>
        <taxon>Stephanodiscales</taxon>
        <taxon>Stephanodiscaceae</taxon>
        <taxon>Stephanodiscus</taxon>
    </lineage>
</organism>